<evidence type="ECO:0000256" key="3">
    <source>
        <dbReference type="ARBA" id="ARBA00011738"/>
    </source>
</evidence>
<name>A0ABU1VEC8_9BURK</name>
<dbReference type="Proteomes" id="UP001265550">
    <property type="component" value="Unassembled WGS sequence"/>
</dbReference>
<keyword evidence="9" id="KW-0805">Transcription regulation</keyword>
<dbReference type="CDD" id="cd07153">
    <property type="entry name" value="Fur_like"/>
    <property type="match status" value="1"/>
</dbReference>
<dbReference type="InterPro" id="IPR036390">
    <property type="entry name" value="WH_DNA-bd_sf"/>
</dbReference>
<dbReference type="InterPro" id="IPR036388">
    <property type="entry name" value="WH-like_DNA-bd_sf"/>
</dbReference>
<comment type="similarity">
    <text evidence="2">Belongs to the Fur family.</text>
</comment>
<evidence type="ECO:0000256" key="2">
    <source>
        <dbReference type="ARBA" id="ARBA00007957"/>
    </source>
</evidence>
<dbReference type="EMBL" id="JAVDWE010000009">
    <property type="protein sequence ID" value="MDR7095548.1"/>
    <property type="molecule type" value="Genomic_DNA"/>
</dbReference>
<evidence type="ECO:0000256" key="5">
    <source>
        <dbReference type="ARBA" id="ARBA00022490"/>
    </source>
</evidence>
<evidence type="ECO:0000256" key="1">
    <source>
        <dbReference type="ARBA" id="ARBA00004496"/>
    </source>
</evidence>
<reference evidence="12 13" key="1">
    <citation type="submission" date="2023-07" db="EMBL/GenBank/DDBJ databases">
        <title>Sorghum-associated microbial communities from plants grown in Nebraska, USA.</title>
        <authorList>
            <person name="Schachtman D."/>
        </authorList>
    </citation>
    <scope>NUCLEOTIDE SEQUENCE [LARGE SCALE GENOMIC DNA]</scope>
    <source>
        <strain evidence="12 13">BE240</strain>
    </source>
</reference>
<dbReference type="PANTHER" id="PTHR33202">
    <property type="entry name" value="ZINC UPTAKE REGULATION PROTEIN"/>
    <property type="match status" value="1"/>
</dbReference>
<organism evidence="12 13">
    <name type="scientific">Hydrogenophaga laconesensis</name>
    <dbReference type="NCBI Taxonomy" id="1805971"/>
    <lineage>
        <taxon>Bacteria</taxon>
        <taxon>Pseudomonadati</taxon>
        <taxon>Pseudomonadota</taxon>
        <taxon>Betaproteobacteria</taxon>
        <taxon>Burkholderiales</taxon>
        <taxon>Comamonadaceae</taxon>
        <taxon>Hydrogenophaga</taxon>
    </lineage>
</organism>
<comment type="subunit">
    <text evidence="3">Homodimer.</text>
</comment>
<evidence type="ECO:0000256" key="9">
    <source>
        <dbReference type="ARBA" id="ARBA00023015"/>
    </source>
</evidence>
<dbReference type="InterPro" id="IPR002481">
    <property type="entry name" value="FUR"/>
</dbReference>
<keyword evidence="13" id="KW-1185">Reference proteome</keyword>
<dbReference type="Gene3D" id="3.30.1490.190">
    <property type="match status" value="1"/>
</dbReference>
<dbReference type="SUPFAM" id="SSF46785">
    <property type="entry name" value="Winged helix' DNA-binding domain"/>
    <property type="match status" value="1"/>
</dbReference>
<evidence type="ECO:0000256" key="6">
    <source>
        <dbReference type="ARBA" id="ARBA00022491"/>
    </source>
</evidence>
<keyword evidence="6" id="KW-0678">Repressor</keyword>
<proteinExistence type="inferred from homology"/>
<evidence type="ECO:0000313" key="13">
    <source>
        <dbReference type="Proteomes" id="UP001265550"/>
    </source>
</evidence>
<gene>
    <name evidence="12" type="ORF">J2X09_003299</name>
</gene>
<evidence type="ECO:0000256" key="8">
    <source>
        <dbReference type="ARBA" id="ARBA00022833"/>
    </source>
</evidence>
<dbReference type="Pfam" id="PF01475">
    <property type="entry name" value="FUR"/>
    <property type="match status" value="1"/>
</dbReference>
<protein>
    <recommendedName>
        <fullName evidence="4">Ferric uptake regulation protein</fullName>
    </recommendedName>
</protein>
<evidence type="ECO:0000256" key="4">
    <source>
        <dbReference type="ARBA" id="ARBA00020910"/>
    </source>
</evidence>
<evidence type="ECO:0000313" key="12">
    <source>
        <dbReference type="EMBL" id="MDR7095548.1"/>
    </source>
</evidence>
<comment type="caution">
    <text evidence="12">The sequence shown here is derived from an EMBL/GenBank/DDBJ whole genome shotgun (WGS) entry which is preliminary data.</text>
</comment>
<evidence type="ECO:0000256" key="7">
    <source>
        <dbReference type="ARBA" id="ARBA00022723"/>
    </source>
</evidence>
<dbReference type="InterPro" id="IPR043135">
    <property type="entry name" value="Fur_C"/>
</dbReference>
<dbReference type="PANTHER" id="PTHR33202:SF2">
    <property type="entry name" value="FERRIC UPTAKE REGULATION PROTEIN"/>
    <property type="match status" value="1"/>
</dbReference>
<keyword evidence="7" id="KW-0479">Metal-binding</keyword>
<sequence>MLAIGALPASHAFFSPQPHAPLTSSFAGMPMEPSADLKRSGLKPTLPRLKILGLFLSSEQRHLAAEDVYRLLLAEQPHLGLGLATVYRVLGQFEQAGLLKKNQLGNNKAVYELNDGERHHGHLICNRTGAVHEFFDPEIEARLRMVASNLGYELDNFVLTAYGGKPSMSNG</sequence>
<evidence type="ECO:0000256" key="11">
    <source>
        <dbReference type="ARBA" id="ARBA00023163"/>
    </source>
</evidence>
<keyword evidence="11" id="KW-0804">Transcription</keyword>
<evidence type="ECO:0000256" key="10">
    <source>
        <dbReference type="ARBA" id="ARBA00023125"/>
    </source>
</evidence>
<dbReference type="Gene3D" id="1.10.10.10">
    <property type="entry name" value="Winged helix-like DNA-binding domain superfamily/Winged helix DNA-binding domain"/>
    <property type="match status" value="1"/>
</dbReference>
<accession>A0ABU1VEC8</accession>
<comment type="subcellular location">
    <subcellularLocation>
        <location evidence="1">Cytoplasm</location>
    </subcellularLocation>
</comment>
<keyword evidence="5" id="KW-0963">Cytoplasm</keyword>
<keyword evidence="8" id="KW-0862">Zinc</keyword>
<keyword evidence="10" id="KW-0238">DNA-binding</keyword>